<name>A0A975BZ46_9CAUL</name>
<dbReference type="InterPro" id="IPR020845">
    <property type="entry name" value="AMP-binding_CS"/>
</dbReference>
<keyword evidence="1" id="KW-1133">Transmembrane helix</keyword>
<dbReference type="InterPro" id="IPR045851">
    <property type="entry name" value="AMP-bd_C_sf"/>
</dbReference>
<dbReference type="InterPro" id="IPR050237">
    <property type="entry name" value="ATP-dep_AMP-bd_enzyme"/>
</dbReference>
<dbReference type="Pfam" id="PF00501">
    <property type="entry name" value="AMP-binding"/>
    <property type="match status" value="1"/>
</dbReference>
<dbReference type="PROSITE" id="PS00455">
    <property type="entry name" value="AMP_BINDING"/>
    <property type="match status" value="1"/>
</dbReference>
<dbReference type="GO" id="GO:0016877">
    <property type="term" value="F:ligase activity, forming carbon-sulfur bonds"/>
    <property type="evidence" value="ECO:0007669"/>
    <property type="project" value="UniProtKB-ARBA"/>
</dbReference>
<dbReference type="InterPro" id="IPR000873">
    <property type="entry name" value="AMP-dep_synth/lig_dom"/>
</dbReference>
<dbReference type="Gene3D" id="3.40.50.980">
    <property type="match status" value="2"/>
</dbReference>
<evidence type="ECO:0000256" key="1">
    <source>
        <dbReference type="SAM" id="Phobius"/>
    </source>
</evidence>
<dbReference type="EMBL" id="CP062222">
    <property type="protein sequence ID" value="QTC89687.1"/>
    <property type="molecule type" value="Genomic_DNA"/>
</dbReference>
<dbReference type="SUPFAM" id="SSF56801">
    <property type="entry name" value="Acetyl-CoA synthetase-like"/>
    <property type="match status" value="1"/>
</dbReference>
<accession>A0A975BZ46</accession>
<keyword evidence="1" id="KW-0472">Membrane</keyword>
<reference evidence="4" key="1">
    <citation type="submission" date="2020-09" db="EMBL/GenBank/DDBJ databases">
        <title>Brevundimonas sp. LVF2 isolated from a puddle in Goettingen, Germany.</title>
        <authorList>
            <person name="Friedrich I."/>
            <person name="Klassen A."/>
            <person name="Hannes N."/>
            <person name="Schneider D."/>
            <person name="Hertel R."/>
            <person name="Daniel R."/>
        </authorList>
    </citation>
    <scope>NUCLEOTIDE SEQUENCE</scope>
    <source>
        <strain evidence="4">LVF2</strain>
    </source>
</reference>
<dbReference type="RefSeq" id="WP_207867862.1">
    <property type="nucleotide sequence ID" value="NZ_CP062222.1"/>
</dbReference>
<feature type="domain" description="AMP-dependent synthetase/ligase" evidence="2">
    <location>
        <begin position="62"/>
        <end position="443"/>
    </location>
</feature>
<dbReference type="InterPro" id="IPR025110">
    <property type="entry name" value="AMP-bd_C"/>
</dbReference>
<dbReference type="Gene3D" id="2.30.38.10">
    <property type="entry name" value="Luciferase, Domain 3"/>
    <property type="match status" value="1"/>
</dbReference>
<evidence type="ECO:0000313" key="4">
    <source>
        <dbReference type="EMBL" id="QTC89687.1"/>
    </source>
</evidence>
<gene>
    <name evidence="4" type="ORF">IFJ75_10175</name>
</gene>
<organism evidence="4 5">
    <name type="scientific">Brevundimonas goettingensis</name>
    <dbReference type="NCBI Taxonomy" id="2774190"/>
    <lineage>
        <taxon>Bacteria</taxon>
        <taxon>Pseudomonadati</taxon>
        <taxon>Pseudomonadota</taxon>
        <taxon>Alphaproteobacteria</taxon>
        <taxon>Caulobacterales</taxon>
        <taxon>Caulobacteraceae</taxon>
        <taxon>Brevundimonas</taxon>
    </lineage>
</organism>
<protein>
    <submittedName>
        <fullName evidence="4">AMP-binding protein</fullName>
    </submittedName>
</protein>
<proteinExistence type="predicted"/>
<dbReference type="Gene3D" id="3.30.300.30">
    <property type="match status" value="1"/>
</dbReference>
<dbReference type="Proteomes" id="UP000663918">
    <property type="component" value="Chromosome"/>
</dbReference>
<sequence>MTDAVAKAEVPVWPAISLAQAHAALTQAGSPFEIDTIEIDGRPTKIWKNGPPTLMHSFMAGRMHGDRTFIVYEGERVSFEAFARATLALAADLQARGVQKGDRVAVAMRNLPEWPVAFFAASLIGAIVVPLNAWWSGAELAFGLRDSGSKVAIFDIERLARIAEHRDALPDLEQVLVSRGDPGSVDARITLLESVIGPSGDWAALPPGDMPAVALDSEDLSAIFYTSGTTGKPKGALATHRNAGTGIMAGLFSYSRAFVRRGEAPPQPDPTAPQKAGLVSIPFFHTTGCNALLLPALVNGQKLVCQRRFDAAEALMLIERETINLIGGVPAVAIQLLQHPDRHKYDLSSLETVTYGGAAAPTALVGEIARETTGLPGSGWGMTETSATHTHHLGEDYLNRPDSCGPALPVSDLRVIDADGNDLPVGQVGELLAYGPNVVKGYWNRPEATAETFVDGWVHTGDLARLDEEGFCFIVDRKKDIIIRGGENIYCQEVEDILFEHPAVAEAALIARPHPVLGEEPVAVVSLAPGQSVDPEALRALAAERLAAFKVPVTVFILPHALPRNAAGKIVKADVKALVLTEPSA</sequence>
<evidence type="ECO:0000259" key="2">
    <source>
        <dbReference type="Pfam" id="PF00501"/>
    </source>
</evidence>
<dbReference type="KEGG" id="bgoe:IFJ75_10175"/>
<evidence type="ECO:0000313" key="5">
    <source>
        <dbReference type="Proteomes" id="UP000663918"/>
    </source>
</evidence>
<evidence type="ECO:0000259" key="3">
    <source>
        <dbReference type="Pfam" id="PF13193"/>
    </source>
</evidence>
<dbReference type="PANTHER" id="PTHR43767">
    <property type="entry name" value="LONG-CHAIN-FATTY-ACID--COA LIGASE"/>
    <property type="match status" value="1"/>
</dbReference>
<keyword evidence="5" id="KW-1185">Reference proteome</keyword>
<feature type="domain" description="AMP-binding enzyme C-terminal" evidence="3">
    <location>
        <begin position="493"/>
        <end position="569"/>
    </location>
</feature>
<keyword evidence="1" id="KW-0812">Transmembrane</keyword>
<dbReference type="AlphaFoldDB" id="A0A975BZ46"/>
<dbReference type="PANTHER" id="PTHR43767:SF7">
    <property type="entry name" value="MEDIUM_LONG-CHAIN-FATTY-ACID--COA LIGASE FADD8"/>
    <property type="match status" value="1"/>
</dbReference>
<dbReference type="Pfam" id="PF13193">
    <property type="entry name" value="AMP-binding_C"/>
    <property type="match status" value="1"/>
</dbReference>
<feature type="transmembrane region" description="Helical" evidence="1">
    <location>
        <begin position="116"/>
        <end position="135"/>
    </location>
</feature>